<dbReference type="Proteomes" id="UP000821845">
    <property type="component" value="Chromosome 1"/>
</dbReference>
<proteinExistence type="predicted"/>
<dbReference type="EMBL" id="CM023481">
    <property type="protein sequence ID" value="KAH6947257.1"/>
    <property type="molecule type" value="Genomic_DNA"/>
</dbReference>
<protein>
    <submittedName>
        <fullName evidence="1">Uncharacterized protein</fullName>
    </submittedName>
</protein>
<accession>A0ACB7TPI1</accession>
<keyword evidence="2" id="KW-1185">Reference proteome</keyword>
<evidence type="ECO:0000313" key="2">
    <source>
        <dbReference type="Proteomes" id="UP000821845"/>
    </source>
</evidence>
<sequence>MPAWEDSIYTFEKFRFGGELCVVGYAMHLVPYFFADRTLFLHHYLPALLYKILVIVVVLEHLDYVICHVIKRKWIQFGFYGSVVVWLLGVIYVFWRFSVFSYGTTALSAQDVLDLKWRDSWSFIIHRP</sequence>
<name>A0ACB7TPI1_HYAAI</name>
<evidence type="ECO:0000313" key="1">
    <source>
        <dbReference type="EMBL" id="KAH6947257.1"/>
    </source>
</evidence>
<organism evidence="1 2">
    <name type="scientific">Hyalomma asiaticum</name>
    <name type="common">Tick</name>
    <dbReference type="NCBI Taxonomy" id="266040"/>
    <lineage>
        <taxon>Eukaryota</taxon>
        <taxon>Metazoa</taxon>
        <taxon>Ecdysozoa</taxon>
        <taxon>Arthropoda</taxon>
        <taxon>Chelicerata</taxon>
        <taxon>Arachnida</taxon>
        <taxon>Acari</taxon>
        <taxon>Parasitiformes</taxon>
        <taxon>Ixodida</taxon>
        <taxon>Ixodoidea</taxon>
        <taxon>Ixodidae</taxon>
        <taxon>Hyalomminae</taxon>
        <taxon>Hyalomma</taxon>
    </lineage>
</organism>
<reference evidence="1" key="1">
    <citation type="submission" date="2020-05" db="EMBL/GenBank/DDBJ databases">
        <title>Large-scale comparative analyses of tick genomes elucidate their genetic diversity and vector capacities.</title>
        <authorList>
            <person name="Jia N."/>
            <person name="Wang J."/>
            <person name="Shi W."/>
            <person name="Du L."/>
            <person name="Sun Y."/>
            <person name="Zhan W."/>
            <person name="Jiang J."/>
            <person name="Wang Q."/>
            <person name="Zhang B."/>
            <person name="Ji P."/>
            <person name="Sakyi L.B."/>
            <person name="Cui X."/>
            <person name="Yuan T."/>
            <person name="Jiang B."/>
            <person name="Yang W."/>
            <person name="Lam T.T.-Y."/>
            <person name="Chang Q."/>
            <person name="Ding S."/>
            <person name="Wang X."/>
            <person name="Zhu J."/>
            <person name="Ruan X."/>
            <person name="Zhao L."/>
            <person name="Wei J."/>
            <person name="Que T."/>
            <person name="Du C."/>
            <person name="Cheng J."/>
            <person name="Dai P."/>
            <person name="Han X."/>
            <person name="Huang E."/>
            <person name="Gao Y."/>
            <person name="Liu J."/>
            <person name="Shao H."/>
            <person name="Ye R."/>
            <person name="Li L."/>
            <person name="Wei W."/>
            <person name="Wang X."/>
            <person name="Wang C."/>
            <person name="Yang T."/>
            <person name="Huo Q."/>
            <person name="Li W."/>
            <person name="Guo W."/>
            <person name="Chen H."/>
            <person name="Zhou L."/>
            <person name="Ni X."/>
            <person name="Tian J."/>
            <person name="Zhou Y."/>
            <person name="Sheng Y."/>
            <person name="Liu T."/>
            <person name="Pan Y."/>
            <person name="Xia L."/>
            <person name="Li J."/>
            <person name="Zhao F."/>
            <person name="Cao W."/>
        </authorList>
    </citation>
    <scope>NUCLEOTIDE SEQUENCE</scope>
    <source>
        <strain evidence="1">Hyas-2018</strain>
    </source>
</reference>
<gene>
    <name evidence="1" type="ORF">HPB50_017837</name>
</gene>
<comment type="caution">
    <text evidence="1">The sequence shown here is derived from an EMBL/GenBank/DDBJ whole genome shotgun (WGS) entry which is preliminary data.</text>
</comment>